<dbReference type="PROSITE" id="PS50011">
    <property type="entry name" value="PROTEIN_KINASE_DOM"/>
    <property type="match status" value="1"/>
</dbReference>
<organism evidence="16 17">
    <name type="scientific">Rubus argutus</name>
    <name type="common">Southern blackberry</name>
    <dbReference type="NCBI Taxonomy" id="59490"/>
    <lineage>
        <taxon>Eukaryota</taxon>
        <taxon>Viridiplantae</taxon>
        <taxon>Streptophyta</taxon>
        <taxon>Embryophyta</taxon>
        <taxon>Tracheophyta</taxon>
        <taxon>Spermatophyta</taxon>
        <taxon>Magnoliopsida</taxon>
        <taxon>eudicotyledons</taxon>
        <taxon>Gunneridae</taxon>
        <taxon>Pentapetalae</taxon>
        <taxon>rosids</taxon>
        <taxon>fabids</taxon>
        <taxon>Rosales</taxon>
        <taxon>Rosaceae</taxon>
        <taxon>Rosoideae</taxon>
        <taxon>Rosoideae incertae sedis</taxon>
        <taxon>Rubus</taxon>
    </lineage>
</organism>
<comment type="subcellular location">
    <subcellularLocation>
        <location evidence="1">Membrane</location>
        <topology evidence="1">Single-pass membrane protein</topology>
    </subcellularLocation>
</comment>
<evidence type="ECO:0000256" key="10">
    <source>
        <dbReference type="ARBA" id="ARBA00022989"/>
    </source>
</evidence>
<evidence type="ECO:0000256" key="8">
    <source>
        <dbReference type="ARBA" id="ARBA00022777"/>
    </source>
</evidence>
<keyword evidence="11 13" id="KW-0472">Membrane</keyword>
<feature type="domain" description="Gnk2-homologous" evidence="15">
    <location>
        <begin position="1"/>
        <end position="98"/>
    </location>
</feature>
<dbReference type="PANTHER" id="PTHR27002:SF679">
    <property type="entry name" value="CYSTEINE-RICH RECEPTOR-LIKE PROTEIN KINASE 10 ISOFORM X1"/>
    <property type="match status" value="1"/>
</dbReference>
<dbReference type="SUPFAM" id="SSF56112">
    <property type="entry name" value="Protein kinase-like (PK-like)"/>
    <property type="match status" value="1"/>
</dbReference>
<dbReference type="GO" id="GO:0004674">
    <property type="term" value="F:protein serine/threonine kinase activity"/>
    <property type="evidence" value="ECO:0007669"/>
    <property type="project" value="UniProtKB-KW"/>
</dbReference>
<evidence type="ECO:0000256" key="3">
    <source>
        <dbReference type="ARBA" id="ARBA00022679"/>
    </source>
</evidence>
<gene>
    <name evidence="16" type="ORF">M0R45_012988</name>
</gene>
<keyword evidence="5" id="KW-0732">Signal</keyword>
<protein>
    <submittedName>
        <fullName evidence="16">Uncharacterized protein</fullName>
    </submittedName>
</protein>
<comment type="caution">
    <text evidence="16">The sequence shown here is derived from an EMBL/GenBank/DDBJ whole genome shotgun (WGS) entry which is preliminary data.</text>
</comment>
<dbReference type="InterPro" id="IPR011009">
    <property type="entry name" value="Kinase-like_dom_sf"/>
</dbReference>
<evidence type="ECO:0000256" key="11">
    <source>
        <dbReference type="ARBA" id="ARBA00023136"/>
    </source>
</evidence>
<feature type="transmembrane region" description="Helical" evidence="13">
    <location>
        <begin position="118"/>
        <end position="143"/>
    </location>
</feature>
<dbReference type="Gene3D" id="3.30.430.20">
    <property type="entry name" value="Gnk2 domain, C-X8-C-X2-C motif"/>
    <property type="match status" value="1"/>
</dbReference>
<keyword evidence="17" id="KW-1185">Reference proteome</keyword>
<evidence type="ECO:0000259" key="14">
    <source>
        <dbReference type="PROSITE" id="PS50011"/>
    </source>
</evidence>
<dbReference type="PANTHER" id="PTHR27002">
    <property type="entry name" value="RECEPTOR-LIKE SERINE/THREONINE-PROTEIN KINASE SD1-8"/>
    <property type="match status" value="1"/>
</dbReference>
<evidence type="ECO:0000259" key="15">
    <source>
        <dbReference type="PROSITE" id="PS51473"/>
    </source>
</evidence>
<evidence type="ECO:0000256" key="13">
    <source>
        <dbReference type="SAM" id="Phobius"/>
    </source>
</evidence>
<keyword evidence="4 13" id="KW-0812">Transmembrane</keyword>
<keyword evidence="2" id="KW-0723">Serine/threonine-protein kinase</keyword>
<name>A0AAW1XHV3_RUBAR</name>
<dbReference type="InterPro" id="IPR002902">
    <property type="entry name" value="GNK2"/>
</dbReference>
<evidence type="ECO:0000256" key="6">
    <source>
        <dbReference type="ARBA" id="ARBA00022737"/>
    </source>
</evidence>
<sequence>MKNISDPEKFEKAVNETLSKLAEQAASNHSLNMYATGEVPFEGKVVYALVWCSADLSGNDCFICLERAIEDILRAFYFSIGARLLSRSCYLRYEFYAFYKTATSEASVANNKGGGREVWLITIIATVSAFLGILLLVSFFCLAMRKTKQKGNSEILGQHELFHEQNGPKAQDYPYISLASIHAATNKFSDSNKLGEGGFGPVYKGVLRDGKKVAIKRLSTCSEQGLEEFTNEVLHFYFY</sequence>
<evidence type="ECO:0000256" key="2">
    <source>
        <dbReference type="ARBA" id="ARBA00022527"/>
    </source>
</evidence>
<dbReference type="AlphaFoldDB" id="A0AAW1XHV3"/>
<evidence type="ECO:0000256" key="5">
    <source>
        <dbReference type="ARBA" id="ARBA00022729"/>
    </source>
</evidence>
<keyword evidence="3" id="KW-0808">Transferase</keyword>
<reference evidence="16 17" key="1">
    <citation type="journal article" date="2023" name="G3 (Bethesda)">
        <title>A chromosome-length genome assembly and annotation of blackberry (Rubus argutus, cv. 'Hillquist').</title>
        <authorList>
            <person name="Bruna T."/>
            <person name="Aryal R."/>
            <person name="Dudchenko O."/>
            <person name="Sargent D.J."/>
            <person name="Mead D."/>
            <person name="Buti M."/>
            <person name="Cavallini A."/>
            <person name="Hytonen T."/>
            <person name="Andres J."/>
            <person name="Pham M."/>
            <person name="Weisz D."/>
            <person name="Mascagni F."/>
            <person name="Usai G."/>
            <person name="Natali L."/>
            <person name="Bassil N."/>
            <person name="Fernandez G.E."/>
            <person name="Lomsadze A."/>
            <person name="Armour M."/>
            <person name="Olukolu B."/>
            <person name="Poorten T."/>
            <person name="Britton C."/>
            <person name="Davik J."/>
            <person name="Ashrafi H."/>
            <person name="Aiden E.L."/>
            <person name="Borodovsky M."/>
            <person name="Worthington M."/>
        </authorList>
    </citation>
    <scope>NUCLEOTIDE SEQUENCE [LARGE SCALE GENOMIC DNA]</scope>
    <source>
        <strain evidence="16">PI 553951</strain>
    </source>
</reference>
<evidence type="ECO:0000313" key="16">
    <source>
        <dbReference type="EMBL" id="KAK9936127.1"/>
    </source>
</evidence>
<keyword evidence="8" id="KW-0418">Kinase</keyword>
<dbReference type="Proteomes" id="UP001457282">
    <property type="component" value="Unassembled WGS sequence"/>
</dbReference>
<evidence type="ECO:0000256" key="1">
    <source>
        <dbReference type="ARBA" id="ARBA00004167"/>
    </source>
</evidence>
<evidence type="ECO:0000256" key="9">
    <source>
        <dbReference type="ARBA" id="ARBA00022840"/>
    </source>
</evidence>
<feature type="domain" description="Protein kinase" evidence="14">
    <location>
        <begin position="188"/>
        <end position="239"/>
    </location>
</feature>
<proteinExistence type="predicted"/>
<evidence type="ECO:0000256" key="12">
    <source>
        <dbReference type="ARBA" id="ARBA00023170"/>
    </source>
</evidence>
<keyword evidence="12" id="KW-0675">Receptor</keyword>
<accession>A0AAW1XHV3</accession>
<dbReference type="EMBL" id="JBEDUW010000003">
    <property type="protein sequence ID" value="KAK9936127.1"/>
    <property type="molecule type" value="Genomic_DNA"/>
</dbReference>
<dbReference type="FunFam" id="3.30.430.20:FF:000002">
    <property type="entry name" value="Cysteine-rich receptor-like protein kinase 10"/>
    <property type="match status" value="1"/>
</dbReference>
<dbReference type="Pfam" id="PF01657">
    <property type="entry name" value="Stress-antifung"/>
    <property type="match status" value="1"/>
</dbReference>
<evidence type="ECO:0000256" key="7">
    <source>
        <dbReference type="ARBA" id="ARBA00022741"/>
    </source>
</evidence>
<keyword evidence="6" id="KW-0677">Repeat</keyword>
<dbReference type="GO" id="GO:0005524">
    <property type="term" value="F:ATP binding"/>
    <property type="evidence" value="ECO:0007669"/>
    <property type="project" value="UniProtKB-KW"/>
</dbReference>
<dbReference type="InterPro" id="IPR038408">
    <property type="entry name" value="GNK2_sf"/>
</dbReference>
<keyword evidence="10 13" id="KW-1133">Transmembrane helix</keyword>
<dbReference type="PROSITE" id="PS51473">
    <property type="entry name" value="GNK2"/>
    <property type="match status" value="1"/>
</dbReference>
<evidence type="ECO:0000256" key="4">
    <source>
        <dbReference type="ARBA" id="ARBA00022692"/>
    </source>
</evidence>
<evidence type="ECO:0000313" key="17">
    <source>
        <dbReference type="Proteomes" id="UP001457282"/>
    </source>
</evidence>
<keyword evidence="9" id="KW-0067">ATP-binding</keyword>
<dbReference type="GO" id="GO:0005886">
    <property type="term" value="C:plasma membrane"/>
    <property type="evidence" value="ECO:0007669"/>
    <property type="project" value="TreeGrafter"/>
</dbReference>
<dbReference type="InterPro" id="IPR000719">
    <property type="entry name" value="Prot_kinase_dom"/>
</dbReference>
<dbReference type="CDD" id="cd23509">
    <property type="entry name" value="Gnk2-like"/>
    <property type="match status" value="1"/>
</dbReference>
<keyword evidence="7" id="KW-0547">Nucleotide-binding</keyword>
<dbReference type="Gene3D" id="3.30.200.20">
    <property type="entry name" value="Phosphorylase Kinase, domain 1"/>
    <property type="match status" value="1"/>
</dbReference>